<dbReference type="CDD" id="cd00202">
    <property type="entry name" value="ZnF_GATA"/>
    <property type="match status" value="2"/>
</dbReference>
<dbReference type="SUPFAM" id="SSF57716">
    <property type="entry name" value="Glucocorticoid receptor-like (DNA-binding domain)"/>
    <property type="match status" value="2"/>
</dbReference>
<feature type="compositionally biased region" description="Polar residues" evidence="9">
    <location>
        <begin position="189"/>
        <end position="206"/>
    </location>
</feature>
<keyword evidence="3 8" id="KW-0863">Zinc-finger</keyword>
<keyword evidence="12" id="KW-1185">Reference proteome</keyword>
<feature type="compositionally biased region" description="Polar residues" evidence="9">
    <location>
        <begin position="730"/>
        <end position="747"/>
    </location>
</feature>
<feature type="compositionally biased region" description="Basic residues" evidence="9">
    <location>
        <begin position="265"/>
        <end position="282"/>
    </location>
</feature>
<evidence type="ECO:0000256" key="2">
    <source>
        <dbReference type="ARBA" id="ARBA00022723"/>
    </source>
</evidence>
<keyword evidence="2" id="KW-0479">Metal-binding</keyword>
<keyword evidence="6" id="KW-0804">Transcription</keyword>
<evidence type="ECO:0000256" key="9">
    <source>
        <dbReference type="SAM" id="MobiDB-lite"/>
    </source>
</evidence>
<evidence type="ECO:0000256" key="6">
    <source>
        <dbReference type="ARBA" id="ARBA00023163"/>
    </source>
</evidence>
<dbReference type="PROSITE" id="PS00344">
    <property type="entry name" value="GATA_ZN_FINGER_1"/>
    <property type="match status" value="2"/>
</dbReference>
<feature type="compositionally biased region" description="Polar residues" evidence="9">
    <location>
        <begin position="314"/>
        <end position="336"/>
    </location>
</feature>
<evidence type="ECO:0000256" key="4">
    <source>
        <dbReference type="ARBA" id="ARBA00022833"/>
    </source>
</evidence>
<feature type="region of interest" description="Disordered" evidence="9">
    <location>
        <begin position="586"/>
        <end position="783"/>
    </location>
</feature>
<dbReference type="InterPro" id="IPR013088">
    <property type="entry name" value="Znf_NHR/GATA"/>
</dbReference>
<dbReference type="PANTHER" id="PTHR10071:SF335">
    <property type="entry name" value="IRON-SENSING TRANSCRIPTIONAL REPRESSOR-RELATED"/>
    <property type="match status" value="1"/>
</dbReference>
<gene>
    <name evidence="11" type="primary">CIR1_6</name>
    <name evidence="11" type="ORF">BGZ96_011119</name>
</gene>
<name>A0ABQ7JT37_9FUNG</name>
<evidence type="ECO:0000256" key="1">
    <source>
        <dbReference type="ARBA" id="ARBA00004123"/>
    </source>
</evidence>
<evidence type="ECO:0000256" key="5">
    <source>
        <dbReference type="ARBA" id="ARBA00023015"/>
    </source>
</evidence>
<feature type="compositionally biased region" description="Basic and acidic residues" evidence="9">
    <location>
        <begin position="235"/>
        <end position="264"/>
    </location>
</feature>
<comment type="caution">
    <text evidence="11">The sequence shown here is derived from an EMBL/GenBank/DDBJ whole genome shotgun (WGS) entry which is preliminary data.</text>
</comment>
<feature type="compositionally biased region" description="Basic and acidic residues" evidence="9">
    <location>
        <begin position="174"/>
        <end position="186"/>
    </location>
</feature>
<protein>
    <submittedName>
        <fullName evidence="11">Electron transfer flavoprotein subunit</fullName>
    </submittedName>
</protein>
<evidence type="ECO:0000256" key="8">
    <source>
        <dbReference type="PROSITE-ProRule" id="PRU00094"/>
    </source>
</evidence>
<feature type="compositionally biased region" description="Low complexity" evidence="9">
    <location>
        <begin position="61"/>
        <end position="81"/>
    </location>
</feature>
<feature type="region of interest" description="Disordered" evidence="9">
    <location>
        <begin position="416"/>
        <end position="486"/>
    </location>
</feature>
<organism evidence="11 12">
    <name type="scientific">Linnemannia gamsii</name>
    <dbReference type="NCBI Taxonomy" id="64522"/>
    <lineage>
        <taxon>Eukaryota</taxon>
        <taxon>Fungi</taxon>
        <taxon>Fungi incertae sedis</taxon>
        <taxon>Mucoromycota</taxon>
        <taxon>Mortierellomycotina</taxon>
        <taxon>Mortierellomycetes</taxon>
        <taxon>Mortierellales</taxon>
        <taxon>Mortierellaceae</taxon>
        <taxon>Linnemannia</taxon>
    </lineage>
</organism>
<feature type="region of interest" description="Disordered" evidence="9">
    <location>
        <begin position="1"/>
        <end position="128"/>
    </location>
</feature>
<evidence type="ECO:0000256" key="7">
    <source>
        <dbReference type="ARBA" id="ARBA00023242"/>
    </source>
</evidence>
<sequence>MSLAEATASTADKEPLIAPISTAAPDSQDHPRSAPGTPSTPSPASAPSVASSSSYHQPAPTSSSTTDNNRSSPQPPSTSRTANNDNNSGSIPTSNALASSLKSRISSSASLSSLSSTTPTSIISPKPYTAYDHSTAAASSASLSAATSSLLMLSGSKGVHSDALNPASRNVQVKSEDVESTRERPLSPDNHNTQYHSSAHGNSSWSQQQQPQPYGQRHQHQHERQYGTQHQWWQSRRDPEDEEMGHGDLDQSRRHGRENHDGQSHRSHPYHNSRHLGSHHQHQQREREDTDEDMMDMSTGVGLKVPTARKRLASPSSPQSTPGRETSTPIENSMTPSPRLPPQTSGSPGASSSPRSRKNSIGGAKKEHKVGVTATSCANCGTTTTPLWRRAGNGQTICNACGLYFKARNLTRPTWLKRNTGTKKGDGTGDEVDEADGRGGAKVSRAGSGAPSATPELADEGAGSDKPAQATTTTTKTAAAVAPGMPGHVHDSECAGSCPGDGNCNGAGGAESCAGCPSYNQHQANRQHLVCANCRTTTTPLWRRDSSGNTICNACGLYFKLHNVHRPVTMKRAVIKRRKRVNLLANSPPLAATVPEAQSSEQEGKTPTPAQGAQQQSIPKPLQRPPKSKQPKSTSDPSAPPIASDLEPNDNDPQGQKQGRAATKRRKVQNSIAPRGVPAIEDFIQPIRSANGQTEWIRQEPGVADAHRSVSPIENIGRGRSDDRDHHYSHNSSFNQAPPPSRSQEQNGSSQDHSSQQQSSSSSPGHSQQPSRYLYNVHQAAPS</sequence>
<dbReference type="EMBL" id="JAAAIM010000763">
    <property type="protein sequence ID" value="KAG0284519.1"/>
    <property type="molecule type" value="Genomic_DNA"/>
</dbReference>
<dbReference type="InterPro" id="IPR000679">
    <property type="entry name" value="Znf_GATA"/>
</dbReference>
<dbReference type="PROSITE" id="PS50114">
    <property type="entry name" value="GATA_ZN_FINGER_2"/>
    <property type="match status" value="2"/>
</dbReference>
<feature type="compositionally biased region" description="Low complexity" evidence="9">
    <location>
        <begin position="468"/>
        <end position="482"/>
    </location>
</feature>
<feature type="region of interest" description="Disordered" evidence="9">
    <location>
        <begin position="157"/>
        <end position="371"/>
    </location>
</feature>
<feature type="domain" description="GATA-type" evidence="10">
    <location>
        <begin position="525"/>
        <end position="578"/>
    </location>
</feature>
<accession>A0ABQ7JT37</accession>
<dbReference type="Pfam" id="PF00320">
    <property type="entry name" value="GATA"/>
    <property type="match status" value="2"/>
</dbReference>
<feature type="domain" description="GATA-type" evidence="10">
    <location>
        <begin position="371"/>
        <end position="424"/>
    </location>
</feature>
<feature type="compositionally biased region" description="Low complexity" evidence="9">
    <location>
        <begin position="96"/>
        <end position="127"/>
    </location>
</feature>
<evidence type="ECO:0000313" key="11">
    <source>
        <dbReference type="EMBL" id="KAG0284519.1"/>
    </source>
</evidence>
<dbReference type="PRINTS" id="PR00619">
    <property type="entry name" value="GATAZNFINGER"/>
</dbReference>
<dbReference type="Proteomes" id="UP001194696">
    <property type="component" value="Unassembled WGS sequence"/>
</dbReference>
<evidence type="ECO:0000313" key="12">
    <source>
        <dbReference type="Proteomes" id="UP001194696"/>
    </source>
</evidence>
<proteinExistence type="predicted"/>
<keyword evidence="7" id="KW-0539">Nucleus</keyword>
<feature type="compositionally biased region" description="Polar residues" evidence="9">
    <location>
        <begin position="608"/>
        <end position="618"/>
    </location>
</feature>
<feature type="compositionally biased region" description="Low complexity" evidence="9">
    <location>
        <begin position="748"/>
        <end position="771"/>
    </location>
</feature>
<keyword evidence="4" id="KW-0862">Zinc</keyword>
<feature type="compositionally biased region" description="Low complexity" evidence="9">
    <location>
        <begin position="345"/>
        <end position="354"/>
    </location>
</feature>
<feature type="compositionally biased region" description="Low complexity" evidence="9">
    <location>
        <begin position="33"/>
        <end position="54"/>
    </location>
</feature>
<dbReference type="PANTHER" id="PTHR10071">
    <property type="entry name" value="TRANSCRIPTION FACTOR GATA FAMILY MEMBER"/>
    <property type="match status" value="1"/>
</dbReference>
<feature type="compositionally biased region" description="Basic and acidic residues" evidence="9">
    <location>
        <begin position="717"/>
        <end position="728"/>
    </location>
</feature>
<comment type="subcellular location">
    <subcellularLocation>
        <location evidence="1">Nucleus</location>
    </subcellularLocation>
</comment>
<dbReference type="Gene3D" id="3.30.50.10">
    <property type="entry name" value="Erythroid Transcription Factor GATA-1, subunit A"/>
    <property type="match status" value="2"/>
</dbReference>
<feature type="compositionally biased region" description="Polar residues" evidence="9">
    <location>
        <begin position="82"/>
        <end position="95"/>
    </location>
</feature>
<keyword evidence="5" id="KW-0805">Transcription regulation</keyword>
<feature type="compositionally biased region" description="Low complexity" evidence="9">
    <location>
        <begin position="207"/>
        <end position="216"/>
    </location>
</feature>
<evidence type="ECO:0000259" key="10">
    <source>
        <dbReference type="PROSITE" id="PS50114"/>
    </source>
</evidence>
<dbReference type="SMART" id="SM00401">
    <property type="entry name" value="ZnF_GATA"/>
    <property type="match status" value="2"/>
</dbReference>
<reference evidence="11 12" key="1">
    <citation type="journal article" date="2020" name="Fungal Divers.">
        <title>Resolving the Mortierellaceae phylogeny through synthesis of multi-gene phylogenetics and phylogenomics.</title>
        <authorList>
            <person name="Vandepol N."/>
            <person name="Liber J."/>
            <person name="Desiro A."/>
            <person name="Na H."/>
            <person name="Kennedy M."/>
            <person name="Barry K."/>
            <person name="Grigoriev I.V."/>
            <person name="Miller A.N."/>
            <person name="O'Donnell K."/>
            <person name="Stajich J.E."/>
            <person name="Bonito G."/>
        </authorList>
    </citation>
    <scope>NUCLEOTIDE SEQUENCE [LARGE SCALE GENOMIC DNA]</scope>
    <source>
        <strain evidence="11 12">AD045</strain>
    </source>
</reference>
<evidence type="ECO:0000256" key="3">
    <source>
        <dbReference type="ARBA" id="ARBA00022771"/>
    </source>
</evidence>
<dbReference type="InterPro" id="IPR039355">
    <property type="entry name" value="Transcription_factor_GATA"/>
</dbReference>